<comment type="caution">
    <text evidence="3">The sequence shown here is derived from an EMBL/GenBank/DDBJ whole genome shotgun (WGS) entry which is preliminary data.</text>
</comment>
<dbReference type="InterPro" id="IPR007037">
    <property type="entry name" value="SIP_rossman_dom"/>
</dbReference>
<name>A0A9X1WC54_9VIBR</name>
<dbReference type="PANTHER" id="PTHR30157:SF0">
    <property type="entry name" value="NADPH-DEPENDENT FERRIC-CHELATE REDUCTASE"/>
    <property type="match status" value="1"/>
</dbReference>
<dbReference type="SUPFAM" id="SSF63380">
    <property type="entry name" value="Riboflavin synthase domain-like"/>
    <property type="match status" value="1"/>
</dbReference>
<dbReference type="EMBL" id="JAJNNZ010000004">
    <property type="protein sequence ID" value="MCJ2376433.1"/>
    <property type="molecule type" value="Genomic_DNA"/>
</dbReference>
<protein>
    <submittedName>
        <fullName evidence="3">Siderophore-interacting protein</fullName>
    </submittedName>
</protein>
<dbReference type="RefSeq" id="WP_244355943.1">
    <property type="nucleotide sequence ID" value="NZ_JAJNNZ010000004.1"/>
</dbReference>
<dbReference type="InterPro" id="IPR017927">
    <property type="entry name" value="FAD-bd_FR_type"/>
</dbReference>
<dbReference type="Proteomes" id="UP001139488">
    <property type="component" value="Unassembled WGS sequence"/>
</dbReference>
<keyword evidence="4" id="KW-1185">Reference proteome</keyword>
<evidence type="ECO:0000313" key="3">
    <source>
        <dbReference type="EMBL" id="MCJ2376433.1"/>
    </source>
</evidence>
<evidence type="ECO:0000313" key="4">
    <source>
        <dbReference type="Proteomes" id="UP001139488"/>
    </source>
</evidence>
<dbReference type="Gene3D" id="2.40.30.10">
    <property type="entry name" value="Translation factors"/>
    <property type="match status" value="1"/>
</dbReference>
<organism evidence="3 4">
    <name type="scientific">Vibrio gelatinilyticus</name>
    <dbReference type="NCBI Taxonomy" id="2893468"/>
    <lineage>
        <taxon>Bacteria</taxon>
        <taxon>Pseudomonadati</taxon>
        <taxon>Pseudomonadota</taxon>
        <taxon>Gammaproteobacteria</taxon>
        <taxon>Vibrionales</taxon>
        <taxon>Vibrionaceae</taxon>
        <taxon>Vibrio</taxon>
    </lineage>
</organism>
<dbReference type="AlphaFoldDB" id="A0A9X1WC54"/>
<dbReference type="InterPro" id="IPR039374">
    <property type="entry name" value="SIP_fam"/>
</dbReference>
<dbReference type="Pfam" id="PF08021">
    <property type="entry name" value="FAD_binding_9"/>
    <property type="match status" value="1"/>
</dbReference>
<evidence type="ECO:0000256" key="1">
    <source>
        <dbReference type="ARBA" id="ARBA00035644"/>
    </source>
</evidence>
<dbReference type="InterPro" id="IPR039261">
    <property type="entry name" value="FNR_nucleotide-bd"/>
</dbReference>
<dbReference type="GO" id="GO:0016491">
    <property type="term" value="F:oxidoreductase activity"/>
    <property type="evidence" value="ECO:0007669"/>
    <property type="project" value="InterPro"/>
</dbReference>
<dbReference type="InterPro" id="IPR013113">
    <property type="entry name" value="SIP_FAD-bd"/>
</dbReference>
<comment type="similarity">
    <text evidence="1">Belongs to the SIP oxidoreductase family.</text>
</comment>
<dbReference type="Pfam" id="PF04954">
    <property type="entry name" value="SIP"/>
    <property type="match status" value="1"/>
</dbReference>
<reference evidence="3" key="1">
    <citation type="submission" date="2021-11" db="EMBL/GenBank/DDBJ databases">
        <title>Vibrio ZSDE26 sp. nov. and Vibrio ZSDZ34 sp. nov., isolated from coastal seawater in Qingdao.</title>
        <authorList>
            <person name="Zhang P."/>
        </authorList>
    </citation>
    <scope>NUCLEOTIDE SEQUENCE</scope>
    <source>
        <strain evidence="3">ZSDZ34</strain>
    </source>
</reference>
<dbReference type="PANTHER" id="PTHR30157">
    <property type="entry name" value="FERRIC REDUCTASE, NADPH-DEPENDENT"/>
    <property type="match status" value="1"/>
</dbReference>
<dbReference type="Gene3D" id="3.40.50.80">
    <property type="entry name" value="Nucleotide-binding domain of ferredoxin-NADP reductase (FNR) module"/>
    <property type="match status" value="1"/>
</dbReference>
<gene>
    <name evidence="3" type="ORF">LNL84_06245</name>
</gene>
<sequence>MQKDMQKKKKKPSPKLMTVIATTQVTPNMQRITLQGEALAKFPQDCEGSYIKLIFNAEGSTDIDLATMGEGQRPSMRTYTIRSISHEKQTIDVDFVRHITHDLQCGFAGRWAANAQVGDKIYIAGPGAIQDINTDVDWFFMAADMTALPALSAKARLLPDNAKGYAVIKVLEQVDVQELNVPDNLEVIWITDQSLEEKVRELAWLQGEVFVWVACEFDSMRALRTYFRNEKDVDRENIYISSYWKNGVTEDGHKAVKQQDAQDYQQ</sequence>
<accession>A0A9X1WC54</accession>
<proteinExistence type="inferred from homology"/>
<dbReference type="InterPro" id="IPR017938">
    <property type="entry name" value="Riboflavin_synthase-like_b-brl"/>
</dbReference>
<feature type="domain" description="FAD-binding FR-type" evidence="2">
    <location>
        <begin position="12"/>
        <end position="133"/>
    </location>
</feature>
<dbReference type="PROSITE" id="PS51384">
    <property type="entry name" value="FAD_FR"/>
    <property type="match status" value="1"/>
</dbReference>
<evidence type="ECO:0000259" key="2">
    <source>
        <dbReference type="PROSITE" id="PS51384"/>
    </source>
</evidence>
<dbReference type="CDD" id="cd06193">
    <property type="entry name" value="siderophore_interacting"/>
    <property type="match status" value="1"/>
</dbReference>